<keyword evidence="3" id="KW-1185">Reference proteome</keyword>
<feature type="compositionally biased region" description="Low complexity" evidence="1">
    <location>
        <begin position="159"/>
        <end position="179"/>
    </location>
</feature>
<feature type="region of interest" description="Disordered" evidence="1">
    <location>
        <begin position="360"/>
        <end position="430"/>
    </location>
</feature>
<organism evidence="2 3">
    <name type="scientific">Chlamydomonas incerta</name>
    <dbReference type="NCBI Taxonomy" id="51695"/>
    <lineage>
        <taxon>Eukaryota</taxon>
        <taxon>Viridiplantae</taxon>
        <taxon>Chlorophyta</taxon>
        <taxon>core chlorophytes</taxon>
        <taxon>Chlorophyceae</taxon>
        <taxon>CS clade</taxon>
        <taxon>Chlamydomonadales</taxon>
        <taxon>Chlamydomonadaceae</taxon>
        <taxon>Chlamydomonas</taxon>
    </lineage>
</organism>
<dbReference type="EMBL" id="JAEHOC010000003">
    <property type="protein sequence ID" value="KAG2443728.1"/>
    <property type="molecule type" value="Genomic_DNA"/>
</dbReference>
<comment type="caution">
    <text evidence="2">The sequence shown here is derived from an EMBL/GenBank/DDBJ whole genome shotgun (WGS) entry which is preliminary data.</text>
</comment>
<gene>
    <name evidence="2" type="ORF">HXX76_002074</name>
</gene>
<dbReference type="OrthoDB" id="549460at2759"/>
<sequence>MQNFGSSKYAQKLAAVVDRAEEEAFKACSSNPAMYEVALRKKLDKSREGIAKMLQQHAAHSVMAQQQQQHQQMQQPVPMVNQQPMMQVPQHMLPQQAQLQQAPMEPAPEQNDDGALFNDFLGTFVNAGGPAAALQQQQQQQQQQQAQQQMLQQAYGAQQQQPGAYQQQPAARPGQAPAAVGVMPQHPHSHLAGKMPGMPAAGQGYPTANVPGAGRALAPPLGFPGGAPGAAGAPGAMDAQSMYGGGGMVMPGGAGVPMQGQHPGAQQGQHAPNVGMAGGMPGQQMGYGGMPGQAPAQDPATMAATAAAAVQQQQQQQQQQHMNAAQAQYVQAMQQQQQQQAVAVAAAAVQQQQQQMAAARMASGATSPPQPGANPAGLAAAAAAANARKLGMPGPQTAPAAAGQASRPVAMQVPSPVPTQPGAYTAPGALGPQAGAAVPAAPAAAAAPGTEEPSNPAALEQEYWRLVGQLKTRQNVLRAQIEKYAKLEDQKANRSRRILLEAFKRCTVEPGSAESANYPITGNTLKLLSAVLTSLDSATGRARAPGAAVAAAQPVPPSLAEGGATNTPPTAQPQVAAAPVAVKQEPGVATAPAVVAPAPAAGSSGTSRAAMVAAAAVQGAVRRSIKIPRPGQSKAGAGAAEGGGATAGAPAAGTAAAVQAKQEAEAGAKPGAPVKLERSADSTSPAVDQVTRLLGLLAQPLPAATLRAHSSRGAADALNFDWDSLMPSLPAAACAQLTAAAAAAAAGAPAVGATPGLFSRPAIRARTVSVCRVAGLSYESAGAPDGPGSSLHGQASVATAGGLDGMRTQSLGSHGTSCNSLAALGVALAASGLATAGGAAGRGTKRSAPDGTMDADGDAAAQAVTPELKRRHAALEAFCAEAEEELKGAVSLRLMEGELGSVSGLEPDAWLVEFAAVDLSSGAAAGASVMDDDGHHGTAAAAAGAAGATGAASGPPWRRLRVCVPWDYPHAPPVPTFSSSDPAYSHPYGRAARLHFQTALQGGHHHHHHHHHGHSPHHTLLSLARAWRDAVARVSSAMRVQTAAAAAGPASNMPHSLTPPAIAV</sequence>
<dbReference type="Proteomes" id="UP000650467">
    <property type="component" value="Unassembled WGS sequence"/>
</dbReference>
<proteinExistence type="predicted"/>
<reference evidence="2" key="1">
    <citation type="journal article" date="2020" name="bioRxiv">
        <title>Comparative genomics of Chlamydomonas.</title>
        <authorList>
            <person name="Craig R.J."/>
            <person name="Hasan A.R."/>
            <person name="Ness R.W."/>
            <person name="Keightley P.D."/>
        </authorList>
    </citation>
    <scope>NUCLEOTIDE SEQUENCE</scope>
    <source>
        <strain evidence="2">SAG 7.73</strain>
    </source>
</reference>
<feature type="compositionally biased region" description="Low complexity" evidence="1">
    <location>
        <begin position="849"/>
        <end position="861"/>
    </location>
</feature>
<feature type="compositionally biased region" description="Low complexity" evidence="1">
    <location>
        <begin position="373"/>
        <end position="405"/>
    </location>
</feature>
<feature type="region of interest" description="Disordered" evidence="1">
    <location>
        <begin position="1045"/>
        <end position="1064"/>
    </location>
</feature>
<evidence type="ECO:0000313" key="3">
    <source>
        <dbReference type="Proteomes" id="UP000650467"/>
    </source>
</evidence>
<dbReference type="AlphaFoldDB" id="A0A835WAD9"/>
<evidence type="ECO:0000313" key="2">
    <source>
        <dbReference type="EMBL" id="KAG2443728.1"/>
    </source>
</evidence>
<feature type="compositionally biased region" description="Low complexity" evidence="1">
    <location>
        <begin position="647"/>
        <end position="674"/>
    </location>
</feature>
<feature type="region of interest" description="Disordered" evidence="1">
    <location>
        <begin position="836"/>
        <end position="861"/>
    </location>
</feature>
<accession>A0A835WAD9</accession>
<evidence type="ECO:0000256" key="1">
    <source>
        <dbReference type="SAM" id="MobiDB-lite"/>
    </source>
</evidence>
<protein>
    <submittedName>
        <fullName evidence="2">Uncharacterized protein</fullName>
    </submittedName>
</protein>
<name>A0A835WAD9_CHLIN</name>
<feature type="region of interest" description="Disordered" evidence="1">
    <location>
        <begin position="626"/>
        <end position="684"/>
    </location>
</feature>
<feature type="region of interest" description="Disordered" evidence="1">
    <location>
        <begin position="159"/>
        <end position="189"/>
    </location>
</feature>